<gene>
    <name evidence="1" type="ORF">ACOLOM_LOCUS2711</name>
</gene>
<evidence type="ECO:0000313" key="2">
    <source>
        <dbReference type="Proteomes" id="UP000789525"/>
    </source>
</evidence>
<organism evidence="1 2">
    <name type="scientific">Acaulospora colombiana</name>
    <dbReference type="NCBI Taxonomy" id="27376"/>
    <lineage>
        <taxon>Eukaryota</taxon>
        <taxon>Fungi</taxon>
        <taxon>Fungi incertae sedis</taxon>
        <taxon>Mucoromycota</taxon>
        <taxon>Glomeromycotina</taxon>
        <taxon>Glomeromycetes</taxon>
        <taxon>Diversisporales</taxon>
        <taxon>Acaulosporaceae</taxon>
        <taxon>Acaulospora</taxon>
    </lineage>
</organism>
<name>A0ACA9KXH6_9GLOM</name>
<proteinExistence type="predicted"/>
<reference evidence="1" key="1">
    <citation type="submission" date="2021-06" db="EMBL/GenBank/DDBJ databases">
        <authorList>
            <person name="Kallberg Y."/>
            <person name="Tangrot J."/>
            <person name="Rosling A."/>
        </authorList>
    </citation>
    <scope>NUCLEOTIDE SEQUENCE</scope>
    <source>
        <strain evidence="1">CL356</strain>
    </source>
</reference>
<dbReference type="EMBL" id="CAJVPT010003710">
    <property type="protein sequence ID" value="CAG8499012.1"/>
    <property type="molecule type" value="Genomic_DNA"/>
</dbReference>
<keyword evidence="2" id="KW-1185">Reference proteome</keyword>
<sequence>MSSAVTKIIKIYKISPQMTPSELSRYTDELTKDLSRGFRDQARRRLRQIGYNEEQGNSIKDMDQSILKNNNLSHMEINEDASIAYSHESATDIAKSSRLSYLRRDLRKNGASEDVIETTKHSWLTEEYNRLQKMRREMLTCQKLDLPDHFMPEAILERLQGYSIYDSPSEQALADIITMLCMRPAEVTTLHIANGYVTEYAKGRGIGLRNSVKWKNMKNELVNYSLGFKKQLQMTLCGIQEYHV</sequence>
<dbReference type="Proteomes" id="UP000789525">
    <property type="component" value="Unassembled WGS sequence"/>
</dbReference>
<accession>A0ACA9KXH6</accession>
<comment type="caution">
    <text evidence="1">The sequence shown here is derived from an EMBL/GenBank/DDBJ whole genome shotgun (WGS) entry which is preliminary data.</text>
</comment>
<protein>
    <submittedName>
        <fullName evidence="1">2170_t:CDS:1</fullName>
    </submittedName>
</protein>
<evidence type="ECO:0000313" key="1">
    <source>
        <dbReference type="EMBL" id="CAG8499012.1"/>
    </source>
</evidence>